<dbReference type="EMBL" id="CP001715">
    <property type="protein sequence ID" value="ACV34388.1"/>
    <property type="molecule type" value="Genomic_DNA"/>
</dbReference>
<proteinExistence type="predicted"/>
<reference evidence="1" key="1">
    <citation type="submission" date="2009-08" db="EMBL/GenBank/DDBJ databases">
        <authorList>
            <consortium name="US DOE Joint Genome Institute"/>
            <person name="Lucas S."/>
            <person name="Copeland A."/>
            <person name="Lapidus A."/>
            <person name="Glavina del Rio T."/>
            <person name="Dalin E."/>
            <person name="Tice H."/>
            <person name="Bruce D."/>
            <person name="Barry K."/>
            <person name="Pitluck S."/>
            <person name="Lowry S."/>
            <person name="Larimer F."/>
            <person name="Land M."/>
            <person name="Hauser L."/>
            <person name="Kyrpides N."/>
            <person name="Ivanova N."/>
            <person name="McMahon K.D."/>
            <person name="Hugenholtz P."/>
        </authorList>
    </citation>
    <scope>NUCLEOTIDE SEQUENCE</scope>
    <source>
        <strain evidence="1">UW-1</strain>
    </source>
</reference>
<sequence>MYRFAPNFDLGFCVGSSLDQIAIGKYDVQFKFGSGATIAVQSQATVLCREEPVANWTEAEGWSSLAYHRLLNEQVTKGIVIDERTIEIQFTENLALRIYDNSDQYESMQIYLPAPCSGIIVI</sequence>
<dbReference type="KEGG" id="app:CAP2UW1_1053"/>
<evidence type="ECO:0000313" key="1">
    <source>
        <dbReference type="EMBL" id="ACV34388.1"/>
    </source>
</evidence>
<name>C7RQP0_ACCRE</name>
<gene>
    <name evidence="1" type="ordered locus">CAP2UW1_1053</name>
</gene>
<organism evidence="1">
    <name type="scientific">Accumulibacter regalis</name>
    <dbReference type="NCBI Taxonomy" id="522306"/>
    <lineage>
        <taxon>Bacteria</taxon>
        <taxon>Pseudomonadati</taxon>
        <taxon>Pseudomonadota</taxon>
        <taxon>Betaproteobacteria</taxon>
        <taxon>Candidatus Accumulibacter</taxon>
    </lineage>
</organism>
<reference evidence="1" key="2">
    <citation type="submission" date="2009-09" db="EMBL/GenBank/DDBJ databases">
        <title>Complete sequence of chromosome of Candidatus Accumulibacter phosphatis clade IIA str. UW-1.</title>
        <authorList>
            <consortium name="US DOE Joint Genome Institute"/>
            <person name="Martin H.G."/>
            <person name="Ivanova N."/>
            <person name="Kunin V."/>
            <person name="Warnecke F."/>
            <person name="Barry K."/>
            <person name="He S."/>
            <person name="Salamov A."/>
            <person name="Szeto E."/>
            <person name="Dalin E."/>
            <person name="Pangilinan J.L."/>
            <person name="Lapidus A."/>
            <person name="Lowry S."/>
            <person name="Kyrpides N.C."/>
            <person name="McMahon K.D."/>
            <person name="Hugenholtz P."/>
        </authorList>
    </citation>
    <scope>NUCLEOTIDE SEQUENCE [LARGE SCALE GENOMIC DNA]</scope>
    <source>
        <strain evidence="1">UW-1</strain>
    </source>
</reference>
<dbReference type="AlphaFoldDB" id="C7RQP0"/>
<protein>
    <submittedName>
        <fullName evidence="1">Uncharacterized protein</fullName>
    </submittedName>
</protein>
<dbReference type="eggNOG" id="ENOG5033N4A">
    <property type="taxonomic scope" value="Bacteria"/>
</dbReference>
<accession>C7RQP0</accession>
<dbReference type="HOGENOM" id="CLU_166746_0_0_4"/>